<dbReference type="AlphaFoldDB" id="A0A4R8SC03"/>
<evidence type="ECO:0000313" key="2">
    <source>
        <dbReference type="EMBL" id="TDZ92109.1"/>
    </source>
</evidence>
<proteinExistence type="predicted"/>
<gene>
    <name evidence="3" type="ORF">CCUG60883_01372</name>
    <name evidence="2" type="ORF">CCUG60885_04223</name>
</gene>
<comment type="caution">
    <text evidence="2">The sequence shown here is derived from an EMBL/GenBank/DDBJ whole genome shotgun (WGS) entry which is preliminary data.</text>
</comment>
<feature type="region of interest" description="Disordered" evidence="1">
    <location>
        <begin position="104"/>
        <end position="193"/>
    </location>
</feature>
<evidence type="ECO:0000256" key="1">
    <source>
        <dbReference type="SAM" id="MobiDB-lite"/>
    </source>
</evidence>
<protein>
    <submittedName>
        <fullName evidence="2">Uncharacterized protein</fullName>
    </submittedName>
</protein>
<evidence type="ECO:0000313" key="3">
    <source>
        <dbReference type="EMBL" id="TEA07339.1"/>
    </source>
</evidence>
<dbReference type="Proteomes" id="UP000294844">
    <property type="component" value="Unassembled WGS sequence"/>
</dbReference>
<keyword evidence="4" id="KW-1185">Reference proteome</keyword>
<dbReference type="EMBL" id="PECK01000008">
    <property type="protein sequence ID" value="TDZ92109.1"/>
    <property type="molecule type" value="Genomic_DNA"/>
</dbReference>
<dbReference type="EMBL" id="PECM01000005">
    <property type="protein sequence ID" value="TEA07339.1"/>
    <property type="molecule type" value="Genomic_DNA"/>
</dbReference>
<evidence type="ECO:0000313" key="5">
    <source>
        <dbReference type="Proteomes" id="UP000295685"/>
    </source>
</evidence>
<accession>A0A4R8SC03</accession>
<organism evidence="2 5">
    <name type="scientific">Mycobacteroides salmoniphilum</name>
    <dbReference type="NCBI Taxonomy" id="404941"/>
    <lineage>
        <taxon>Bacteria</taxon>
        <taxon>Bacillati</taxon>
        <taxon>Actinomycetota</taxon>
        <taxon>Actinomycetes</taxon>
        <taxon>Mycobacteriales</taxon>
        <taxon>Mycobacteriaceae</taxon>
        <taxon>Mycobacteroides</taxon>
    </lineage>
</organism>
<dbReference type="Proteomes" id="UP000295685">
    <property type="component" value="Unassembled WGS sequence"/>
</dbReference>
<name>A0A4R8SC03_9MYCO</name>
<sequence length="307" mass="33286">MIPIPWFNVDDGFANSKPVLRIPRRYRCTAIGLWTLAGSWSAKELTDGFIPDHAIEEFASNASIAGHLVRAGLWSKVIGGWQFEGWEKWQKTKEQVLAFRAAEAERKRNSRAKGKPGIEVTDGLGETYSDRDRVVPRSSTSAAGGLEADLDDSCGTESPGRQRVSGVDSARTEHGVPLGHHPESGQPLPTPLPKPKPSFPLVDLGGGVTSVDASHPRPQCHDHEENHEGPCRPCKLRREWDEANADFVAADELERKRAAKAAAAKALKDCDLCDSAGWVLGPDRAPIEPGVLCTAHNPDSGSKEAVR</sequence>
<reference evidence="4 5" key="1">
    <citation type="journal article" date="2019" name="Sci. Rep.">
        <title>Extended insight into the Mycobacterium chelonae-abscessus complex through whole genome sequencing of Mycobacterium salmoniphilum outbreak and Mycobacterium salmoniphilum-like strains.</title>
        <authorList>
            <person name="Behra P.R.K."/>
            <person name="Das S."/>
            <person name="Pettersson B.M.F."/>
            <person name="Shirreff L."/>
            <person name="DuCote T."/>
            <person name="Jacobsson K.G."/>
            <person name="Ennis D.G."/>
            <person name="Kirsebom L.A."/>
        </authorList>
    </citation>
    <scope>NUCLEOTIDE SEQUENCE [LARGE SCALE GENOMIC DNA]</scope>
    <source>
        <strain evidence="3 4">CCUG 60883</strain>
        <strain evidence="2 5">CCUG 60885</strain>
    </source>
</reference>
<evidence type="ECO:0000313" key="4">
    <source>
        <dbReference type="Proteomes" id="UP000294844"/>
    </source>
</evidence>